<dbReference type="PANTHER" id="PTHR43369:SF2">
    <property type="entry name" value="PHOSPHORIBOSYLGLYCINAMIDE FORMYLTRANSFERASE"/>
    <property type="match status" value="1"/>
</dbReference>
<comment type="similarity">
    <text evidence="4 6">Belongs to the GART family.</text>
</comment>
<dbReference type="InterPro" id="IPR004607">
    <property type="entry name" value="GART"/>
</dbReference>
<sequence>MSKRIAVLCSGGGTNLQAILDAVDAGEIDGRVVLVLANASRAFALERARAHGIEALFVSRKQAGSDAAFNDRILEHLLRVRADLVVLAGYLPIVGPQVVRAFEHRILNIHPALIPAFCGPGMYGHHVHQAVLDYGAKISGATVHFVDEQVDHGCIVMQESVPVLQDDDADALAARVLQVEHRILPRSVALFCAGKLRVDGRRVFVVQ</sequence>
<dbReference type="InterPro" id="IPR001555">
    <property type="entry name" value="GART_AS"/>
</dbReference>
<feature type="domain" description="Formyl transferase N-terminal" evidence="7">
    <location>
        <begin position="3"/>
        <end position="187"/>
    </location>
</feature>
<organism evidence="8 9">
    <name type="scientific">Candidatus Onthenecus intestinigallinarum</name>
    <dbReference type="NCBI Taxonomy" id="2840875"/>
    <lineage>
        <taxon>Bacteria</taxon>
        <taxon>Bacillati</taxon>
        <taxon>Bacillota</taxon>
        <taxon>Clostridia</taxon>
        <taxon>Eubacteriales</taxon>
        <taxon>Candidatus Onthenecus</taxon>
    </lineage>
</organism>
<evidence type="ECO:0000256" key="1">
    <source>
        <dbReference type="ARBA" id="ARBA00005054"/>
    </source>
</evidence>
<feature type="binding site" evidence="6">
    <location>
        <begin position="13"/>
        <end position="15"/>
    </location>
    <ligand>
        <name>N(1)-(5-phospho-beta-D-ribosyl)glycinamide</name>
        <dbReference type="ChEBI" id="CHEBI:143788"/>
    </ligand>
</feature>
<gene>
    <name evidence="6" type="primary">purN</name>
    <name evidence="8" type="ORF">IAB73_08955</name>
</gene>
<proteinExistence type="inferred from homology"/>
<dbReference type="GO" id="GO:0006189">
    <property type="term" value="P:'de novo' IMP biosynthetic process"/>
    <property type="evidence" value="ECO:0007669"/>
    <property type="project" value="UniProtKB-UniRule"/>
</dbReference>
<dbReference type="GO" id="GO:0004644">
    <property type="term" value="F:phosphoribosylglycinamide formyltransferase activity"/>
    <property type="evidence" value="ECO:0007669"/>
    <property type="project" value="UniProtKB-UniRule"/>
</dbReference>
<comment type="function">
    <text evidence="6">Catalyzes the transfer of a formyl group from 10-formyltetrahydrofolate to 5-phospho-ribosyl-glycinamide (GAR), producing 5-phospho-ribosyl-N-formylglycinamide (FGAR) and tetrahydrofolate.</text>
</comment>
<dbReference type="EC" id="2.1.2.2" evidence="6"/>
<dbReference type="PANTHER" id="PTHR43369">
    <property type="entry name" value="PHOSPHORIBOSYLGLYCINAMIDE FORMYLTRANSFERASE"/>
    <property type="match status" value="1"/>
</dbReference>
<evidence type="ECO:0000256" key="6">
    <source>
        <dbReference type="HAMAP-Rule" id="MF_01930"/>
    </source>
</evidence>
<evidence type="ECO:0000256" key="5">
    <source>
        <dbReference type="ARBA" id="ARBA00047664"/>
    </source>
</evidence>
<comment type="pathway">
    <text evidence="1 6">Purine metabolism; IMP biosynthesis via de novo pathway; N(2)-formyl-N(1)-(5-phospho-D-ribosyl)glycinamide from N(1)-(5-phospho-D-ribosyl)glycinamide (10-formyl THF route): step 1/1.</text>
</comment>
<dbReference type="SUPFAM" id="SSF53328">
    <property type="entry name" value="Formyltransferase"/>
    <property type="match status" value="1"/>
</dbReference>
<dbReference type="NCBIfam" id="TIGR00639">
    <property type="entry name" value="PurN"/>
    <property type="match status" value="1"/>
</dbReference>
<dbReference type="Proteomes" id="UP000886887">
    <property type="component" value="Unassembled WGS sequence"/>
</dbReference>
<comment type="catalytic activity">
    <reaction evidence="5 6">
        <text>N(1)-(5-phospho-beta-D-ribosyl)glycinamide + (6R)-10-formyltetrahydrofolate = N(2)-formyl-N(1)-(5-phospho-beta-D-ribosyl)glycinamide + (6S)-5,6,7,8-tetrahydrofolate + H(+)</text>
        <dbReference type="Rhea" id="RHEA:15053"/>
        <dbReference type="ChEBI" id="CHEBI:15378"/>
        <dbReference type="ChEBI" id="CHEBI:57453"/>
        <dbReference type="ChEBI" id="CHEBI:143788"/>
        <dbReference type="ChEBI" id="CHEBI:147286"/>
        <dbReference type="ChEBI" id="CHEBI:195366"/>
        <dbReference type="EC" id="2.1.2.2"/>
    </reaction>
</comment>
<dbReference type="Gene3D" id="3.40.50.170">
    <property type="entry name" value="Formyl transferase, N-terminal domain"/>
    <property type="match status" value="1"/>
</dbReference>
<keyword evidence="3 6" id="KW-0658">Purine biosynthesis</keyword>
<evidence type="ECO:0000313" key="8">
    <source>
        <dbReference type="EMBL" id="HIQ72319.1"/>
    </source>
</evidence>
<dbReference type="CDD" id="cd08645">
    <property type="entry name" value="FMT_core_GART"/>
    <property type="match status" value="1"/>
</dbReference>
<dbReference type="HAMAP" id="MF_01930">
    <property type="entry name" value="PurN"/>
    <property type="match status" value="1"/>
</dbReference>
<dbReference type="InterPro" id="IPR036477">
    <property type="entry name" value="Formyl_transf_N_sf"/>
</dbReference>
<keyword evidence="2 6" id="KW-0808">Transferase</keyword>
<feature type="binding site" evidence="6">
    <location>
        <position position="60"/>
    </location>
    <ligand>
        <name>(6R)-10-formyltetrahydrofolate</name>
        <dbReference type="ChEBI" id="CHEBI:195366"/>
    </ligand>
</feature>
<dbReference type="GO" id="GO:0005737">
    <property type="term" value="C:cytoplasm"/>
    <property type="evidence" value="ECO:0007669"/>
    <property type="project" value="TreeGrafter"/>
</dbReference>
<dbReference type="AlphaFoldDB" id="A0A9D1CS99"/>
<evidence type="ECO:0000259" key="7">
    <source>
        <dbReference type="Pfam" id="PF00551"/>
    </source>
</evidence>
<comment type="caution">
    <text evidence="6">Lacks conserved residue(s) required for the propagation of feature annotation.</text>
</comment>
<dbReference type="EMBL" id="DVFJ01000033">
    <property type="protein sequence ID" value="HIQ72319.1"/>
    <property type="molecule type" value="Genomic_DNA"/>
</dbReference>
<dbReference type="InterPro" id="IPR002376">
    <property type="entry name" value="Formyl_transf_N"/>
</dbReference>
<feature type="binding site" evidence="6">
    <location>
        <position position="108"/>
    </location>
    <ligand>
        <name>(6R)-10-formyltetrahydrofolate</name>
        <dbReference type="ChEBI" id="CHEBI:195366"/>
    </ligand>
</feature>
<feature type="site" description="Raises pKa of active site His" evidence="6">
    <location>
        <position position="151"/>
    </location>
</feature>
<accession>A0A9D1CS99</accession>
<dbReference type="PROSITE" id="PS00373">
    <property type="entry name" value="GART"/>
    <property type="match status" value="1"/>
</dbReference>
<evidence type="ECO:0000256" key="4">
    <source>
        <dbReference type="ARBA" id="ARBA00038440"/>
    </source>
</evidence>
<feature type="active site" description="Proton donor" evidence="6">
    <location>
        <position position="110"/>
    </location>
</feature>
<evidence type="ECO:0000313" key="9">
    <source>
        <dbReference type="Proteomes" id="UP000886887"/>
    </source>
</evidence>
<reference evidence="8" key="2">
    <citation type="journal article" date="2021" name="PeerJ">
        <title>Extensive microbial diversity within the chicken gut microbiome revealed by metagenomics and culture.</title>
        <authorList>
            <person name="Gilroy R."/>
            <person name="Ravi A."/>
            <person name="Getino M."/>
            <person name="Pursley I."/>
            <person name="Horton D.L."/>
            <person name="Alikhan N.F."/>
            <person name="Baker D."/>
            <person name="Gharbi K."/>
            <person name="Hall N."/>
            <person name="Watson M."/>
            <person name="Adriaenssens E.M."/>
            <person name="Foster-Nyarko E."/>
            <person name="Jarju S."/>
            <person name="Secka A."/>
            <person name="Antonio M."/>
            <person name="Oren A."/>
            <person name="Chaudhuri R.R."/>
            <person name="La Ragione R."/>
            <person name="Hildebrand F."/>
            <person name="Pallen M.J."/>
        </authorList>
    </citation>
    <scope>NUCLEOTIDE SEQUENCE</scope>
    <source>
        <strain evidence="8">ChiSxjej2B14-6234</strain>
    </source>
</reference>
<evidence type="ECO:0000256" key="3">
    <source>
        <dbReference type="ARBA" id="ARBA00022755"/>
    </source>
</evidence>
<reference evidence="8" key="1">
    <citation type="submission" date="2020-10" db="EMBL/GenBank/DDBJ databases">
        <authorList>
            <person name="Gilroy R."/>
        </authorList>
    </citation>
    <scope>NUCLEOTIDE SEQUENCE</scope>
    <source>
        <strain evidence="8">ChiSxjej2B14-6234</strain>
    </source>
</reference>
<evidence type="ECO:0000256" key="2">
    <source>
        <dbReference type="ARBA" id="ARBA00022679"/>
    </source>
</evidence>
<name>A0A9D1CS99_9FIRM</name>
<dbReference type="Pfam" id="PF00551">
    <property type="entry name" value="Formyl_trans_N"/>
    <property type="match status" value="1"/>
</dbReference>
<comment type="caution">
    <text evidence="8">The sequence shown here is derived from an EMBL/GenBank/DDBJ whole genome shotgun (WGS) entry which is preliminary data.</text>
</comment>
<protein>
    <recommendedName>
        <fullName evidence="6">Phosphoribosylglycinamide formyltransferase</fullName>
        <ecNumber evidence="6">2.1.2.2</ecNumber>
    </recommendedName>
    <alternativeName>
        <fullName evidence="6">5'-phosphoribosylglycinamide transformylase</fullName>
    </alternativeName>
    <alternativeName>
        <fullName evidence="6">GAR transformylase</fullName>
        <shortName evidence="6">GART</shortName>
    </alternativeName>
</protein>